<dbReference type="KEGG" id="ruf:TH63_06900"/>
<keyword evidence="3" id="KW-1185">Reference proteome</keyword>
<dbReference type="PATRIC" id="fig|1379910.4.peg.1508"/>
<reference evidence="2 3" key="1">
    <citation type="submission" date="2015-01" db="EMBL/GenBank/DDBJ databases">
        <title>Rufibacter sp./DG31D/ whole genome sequencing.</title>
        <authorList>
            <person name="Kim M.K."/>
            <person name="Srinivasan S."/>
            <person name="Lee J.-J."/>
        </authorList>
    </citation>
    <scope>NUCLEOTIDE SEQUENCE [LARGE SCALE GENOMIC DNA]</scope>
    <source>
        <strain evidence="2 3">DG31D</strain>
    </source>
</reference>
<feature type="region of interest" description="Disordered" evidence="1">
    <location>
        <begin position="100"/>
        <end position="123"/>
    </location>
</feature>
<dbReference type="EMBL" id="CP010777">
    <property type="protein sequence ID" value="AKQ45426.1"/>
    <property type="molecule type" value="Genomic_DNA"/>
</dbReference>
<sequence length="123" mass="14287">MEFDFPAFKKRFEHEQQMQGDLAQLVHGEIRRAEEVKAGLSEETGHAPEFVSEAINRIDTYVFQLQELAKQVNPLELDLDQQTNLKDHRVRDRIADRLERLKEQGEANASTEDPMLLRGPEEE</sequence>
<evidence type="ECO:0000313" key="3">
    <source>
        <dbReference type="Proteomes" id="UP000036458"/>
    </source>
</evidence>
<dbReference type="RefSeq" id="WP_048920303.1">
    <property type="nucleotide sequence ID" value="NZ_CP010777.1"/>
</dbReference>
<gene>
    <name evidence="2" type="ORF">TH63_06900</name>
</gene>
<proteinExistence type="predicted"/>
<dbReference type="OrthoDB" id="893899at2"/>
<evidence type="ECO:0000256" key="1">
    <source>
        <dbReference type="SAM" id="MobiDB-lite"/>
    </source>
</evidence>
<dbReference type="Proteomes" id="UP000036458">
    <property type="component" value="Chromosome"/>
</dbReference>
<evidence type="ECO:0000313" key="2">
    <source>
        <dbReference type="EMBL" id="AKQ45426.1"/>
    </source>
</evidence>
<accession>A0A0H4W4S5</accession>
<dbReference type="AlphaFoldDB" id="A0A0H4W4S5"/>
<name>A0A0H4W4S5_9BACT</name>
<protein>
    <submittedName>
        <fullName evidence="2">Uncharacterized protein</fullName>
    </submittedName>
</protein>
<organism evidence="2 3">
    <name type="scientific">Rufibacter radiotolerans</name>
    <dbReference type="NCBI Taxonomy" id="1379910"/>
    <lineage>
        <taxon>Bacteria</taxon>
        <taxon>Pseudomonadati</taxon>
        <taxon>Bacteroidota</taxon>
        <taxon>Cytophagia</taxon>
        <taxon>Cytophagales</taxon>
        <taxon>Hymenobacteraceae</taxon>
        <taxon>Rufibacter</taxon>
    </lineage>
</organism>